<evidence type="ECO:0000256" key="13">
    <source>
        <dbReference type="ARBA" id="ARBA00022833"/>
    </source>
</evidence>
<dbReference type="Gene3D" id="3.30.40.10">
    <property type="entry name" value="Zinc/RING finger domain, C3HC4 (zinc finger)"/>
    <property type="match status" value="1"/>
</dbReference>
<dbReference type="SMART" id="SM00184">
    <property type="entry name" value="RING"/>
    <property type="match status" value="1"/>
</dbReference>
<feature type="compositionally biased region" description="Basic and acidic residues" evidence="16">
    <location>
        <begin position="1"/>
        <end position="10"/>
    </location>
</feature>
<dbReference type="Pfam" id="PF13639">
    <property type="entry name" value="zf-RING_2"/>
    <property type="match status" value="1"/>
</dbReference>
<evidence type="ECO:0000256" key="14">
    <source>
        <dbReference type="PROSITE-ProRule" id="PRU00175"/>
    </source>
</evidence>
<evidence type="ECO:0000256" key="9">
    <source>
        <dbReference type="ARBA" id="ARBA00022723"/>
    </source>
</evidence>
<feature type="region of interest" description="Disordered" evidence="16">
    <location>
        <begin position="1"/>
        <end position="29"/>
    </location>
</feature>
<keyword evidence="9 15" id="KW-0479">Metal-binding</keyword>
<organism evidence="18 19">
    <name type="scientific">Dioscorea cayennensis subsp. rotundata</name>
    <name type="common">White Guinea yam</name>
    <name type="synonym">Dioscorea rotundata</name>
    <dbReference type="NCBI Taxonomy" id="55577"/>
    <lineage>
        <taxon>Eukaryota</taxon>
        <taxon>Viridiplantae</taxon>
        <taxon>Streptophyta</taxon>
        <taxon>Embryophyta</taxon>
        <taxon>Tracheophyta</taxon>
        <taxon>Spermatophyta</taxon>
        <taxon>Magnoliopsida</taxon>
        <taxon>Liliopsida</taxon>
        <taxon>Dioscoreales</taxon>
        <taxon>Dioscoreaceae</taxon>
        <taxon>Dioscorea</taxon>
    </lineage>
</organism>
<dbReference type="GO" id="GO:1990112">
    <property type="term" value="C:RQC complex"/>
    <property type="evidence" value="ECO:0007669"/>
    <property type="project" value="UniProtKB-UniRule"/>
</dbReference>
<dbReference type="InterPro" id="IPR001841">
    <property type="entry name" value="Znf_RING"/>
</dbReference>
<evidence type="ECO:0000256" key="8">
    <source>
        <dbReference type="ARBA" id="ARBA00022679"/>
    </source>
</evidence>
<comment type="function">
    <text evidence="15">E3 ubiquitin-protein ligase. Component of the ribosome quality control complex (RQC), a ribosome-associated complex that mediates ubiquitination and extraction of incompletely synthesized nascent chains for proteasomal degradation.</text>
</comment>
<keyword evidence="13 15" id="KW-0862">Zinc</keyword>
<dbReference type="RefSeq" id="XP_039136669.1">
    <property type="nucleotide sequence ID" value="XM_039280735.1"/>
</dbReference>
<reference evidence="19" key="1">
    <citation type="submission" date="2025-08" db="UniProtKB">
        <authorList>
            <consortium name="RefSeq"/>
        </authorList>
    </citation>
    <scope>IDENTIFICATION</scope>
</reference>
<keyword evidence="7" id="KW-0963">Cytoplasm</keyword>
<evidence type="ECO:0000256" key="11">
    <source>
        <dbReference type="ARBA" id="ARBA00022771"/>
    </source>
</evidence>
<dbReference type="EC" id="2.3.2.27" evidence="5 15"/>
<evidence type="ECO:0000256" key="6">
    <source>
        <dbReference type="ARBA" id="ARBA00017157"/>
    </source>
</evidence>
<keyword evidence="12 15" id="KW-0833">Ubl conjugation pathway</keyword>
<protein>
    <recommendedName>
        <fullName evidence="6 15">E3 ubiquitin-protein ligase listerin</fullName>
        <ecNumber evidence="5 15">2.3.2.27</ecNumber>
    </recommendedName>
    <alternativeName>
        <fullName evidence="15">RING-type E3 ubiquitin transferase listerin</fullName>
    </alternativeName>
</protein>
<dbReference type="Proteomes" id="UP001515500">
    <property type="component" value="Chromosome 12"/>
</dbReference>
<keyword evidence="8 15" id="KW-0808">Transferase</keyword>
<dbReference type="GO" id="GO:0005829">
    <property type="term" value="C:cytosol"/>
    <property type="evidence" value="ECO:0007669"/>
    <property type="project" value="UniProtKB-SubCell"/>
</dbReference>
<dbReference type="SUPFAM" id="SSF48371">
    <property type="entry name" value="ARM repeat"/>
    <property type="match status" value="1"/>
</dbReference>
<dbReference type="InterPro" id="IPR054476">
    <property type="entry name" value="Ltn1_N"/>
</dbReference>
<evidence type="ECO:0000313" key="18">
    <source>
        <dbReference type="Proteomes" id="UP001515500"/>
    </source>
</evidence>
<dbReference type="InterPro" id="IPR054478">
    <property type="entry name" value="LTN1_UBC"/>
</dbReference>
<keyword evidence="18" id="KW-1185">Reference proteome</keyword>
<dbReference type="PANTHER" id="PTHR12389">
    <property type="entry name" value="ZINC FINGER PROTEIN 294"/>
    <property type="match status" value="1"/>
</dbReference>
<comment type="pathway">
    <text evidence="3 15">Protein modification; protein ubiquitination.</text>
</comment>
<gene>
    <name evidence="19" type="primary">LOC120273986</name>
</gene>
<dbReference type="InterPro" id="IPR011016">
    <property type="entry name" value="Znf_RING-CH"/>
</dbReference>
<dbReference type="InterPro" id="IPR039795">
    <property type="entry name" value="LTN1/Rkr1"/>
</dbReference>
<dbReference type="InterPro" id="IPR016024">
    <property type="entry name" value="ARM-type_fold"/>
</dbReference>
<dbReference type="GO" id="GO:0043023">
    <property type="term" value="F:ribosomal large subunit binding"/>
    <property type="evidence" value="ECO:0007669"/>
    <property type="project" value="TreeGrafter"/>
</dbReference>
<dbReference type="GO" id="GO:0061630">
    <property type="term" value="F:ubiquitin protein ligase activity"/>
    <property type="evidence" value="ECO:0007669"/>
    <property type="project" value="UniProtKB-UniRule"/>
</dbReference>
<comment type="similarity">
    <text evidence="4 15">Belongs to the LTN1 family.</text>
</comment>
<evidence type="ECO:0000256" key="10">
    <source>
        <dbReference type="ARBA" id="ARBA00022737"/>
    </source>
</evidence>
<evidence type="ECO:0000256" key="3">
    <source>
        <dbReference type="ARBA" id="ARBA00004906"/>
    </source>
</evidence>
<comment type="catalytic activity">
    <reaction evidence="1 15">
        <text>S-ubiquitinyl-[E2 ubiquitin-conjugating enzyme]-L-cysteine + [acceptor protein]-L-lysine = [E2 ubiquitin-conjugating enzyme]-L-cysteine + N(6)-ubiquitinyl-[acceptor protein]-L-lysine.</text>
        <dbReference type="EC" id="2.3.2.27"/>
    </reaction>
</comment>
<keyword evidence="11 14" id="KW-0863">Zinc-finger</keyword>
<dbReference type="PROSITE" id="PS50089">
    <property type="entry name" value="ZF_RING_2"/>
    <property type="match status" value="1"/>
</dbReference>
<dbReference type="SMART" id="SM00744">
    <property type="entry name" value="RINGv"/>
    <property type="match status" value="1"/>
</dbReference>
<dbReference type="GO" id="GO:0072344">
    <property type="term" value="P:rescue of stalled ribosome"/>
    <property type="evidence" value="ECO:0007669"/>
    <property type="project" value="UniProtKB-UniRule"/>
</dbReference>
<dbReference type="FunFam" id="3.30.40.10:FF:000038">
    <property type="entry name" value="E3 ubiquitin-protein ligase listerin"/>
    <property type="match status" value="1"/>
</dbReference>
<keyword evidence="10" id="KW-0677">Repeat</keyword>
<dbReference type="InterPro" id="IPR039804">
    <property type="entry name" value="RING-CH-C4HC3_LTN1"/>
</dbReference>
<evidence type="ECO:0000256" key="4">
    <source>
        <dbReference type="ARBA" id="ARBA00007997"/>
    </source>
</evidence>
<evidence type="ECO:0000313" key="19">
    <source>
        <dbReference type="RefSeq" id="XP_039136669.1"/>
    </source>
</evidence>
<comment type="subunit">
    <text evidence="15">Component of the ribosome quality control complex (RQC).</text>
</comment>
<evidence type="ECO:0000256" key="5">
    <source>
        <dbReference type="ARBA" id="ARBA00012483"/>
    </source>
</evidence>
<dbReference type="Gene3D" id="1.25.10.10">
    <property type="entry name" value="Leucine-rich Repeat Variant"/>
    <property type="match status" value="1"/>
</dbReference>
<accession>A0AB40C9W5</accession>
<dbReference type="GeneID" id="120273986"/>
<dbReference type="GO" id="GO:0008270">
    <property type="term" value="F:zinc ion binding"/>
    <property type="evidence" value="ECO:0007669"/>
    <property type="project" value="UniProtKB-KW"/>
</dbReference>
<evidence type="ECO:0000256" key="1">
    <source>
        <dbReference type="ARBA" id="ARBA00000900"/>
    </source>
</evidence>
<dbReference type="Pfam" id="PF23009">
    <property type="entry name" value="UBC_like"/>
    <property type="match status" value="1"/>
</dbReference>
<dbReference type="PANTHER" id="PTHR12389:SF0">
    <property type="entry name" value="E3 UBIQUITIN-PROTEIN LIGASE LISTERIN"/>
    <property type="match status" value="1"/>
</dbReference>
<dbReference type="SUPFAM" id="SSF57850">
    <property type="entry name" value="RING/U-box"/>
    <property type="match status" value="1"/>
</dbReference>
<comment type="subcellular location">
    <subcellularLocation>
        <location evidence="2">Cytoplasm</location>
        <location evidence="2">Cytosol</location>
    </subcellularLocation>
</comment>
<dbReference type="Pfam" id="PF22958">
    <property type="entry name" value="Ltn1_1st"/>
    <property type="match status" value="1"/>
</dbReference>
<evidence type="ECO:0000256" key="12">
    <source>
        <dbReference type="ARBA" id="ARBA00022786"/>
    </source>
</evidence>
<evidence type="ECO:0000256" key="2">
    <source>
        <dbReference type="ARBA" id="ARBA00004514"/>
    </source>
</evidence>
<dbReference type="InterPro" id="IPR011989">
    <property type="entry name" value="ARM-like"/>
</dbReference>
<evidence type="ECO:0000256" key="16">
    <source>
        <dbReference type="SAM" id="MobiDB-lite"/>
    </source>
</evidence>
<feature type="domain" description="RING-type" evidence="17">
    <location>
        <begin position="1890"/>
        <end position="1937"/>
    </location>
</feature>
<proteinExistence type="inferred from homology"/>
<dbReference type="Pfam" id="PF22999">
    <property type="entry name" value="LTN1_E3_ligase_6th"/>
    <property type="match status" value="1"/>
</dbReference>
<dbReference type="InterPro" id="IPR054477">
    <property type="entry name" value="LTN1_E3_ligase_6th"/>
</dbReference>
<evidence type="ECO:0000256" key="7">
    <source>
        <dbReference type="ARBA" id="ARBA00022490"/>
    </source>
</evidence>
<dbReference type="CDD" id="cd16491">
    <property type="entry name" value="RING-CH-C4HC3_LTN1"/>
    <property type="match status" value="1"/>
</dbReference>
<name>A0AB40C9W5_DIOCR</name>
<evidence type="ECO:0000256" key="15">
    <source>
        <dbReference type="RuleBase" id="RU367090"/>
    </source>
</evidence>
<dbReference type="InterPro" id="IPR013083">
    <property type="entry name" value="Znf_RING/FYVE/PHD"/>
</dbReference>
<sequence>MGKQKGDGTRSKSRPSSSSLAASLLPPGASTVGFGGYLGSSKIDTSSSSSVEGGAPSLDVDAEVALHLKRLGRKDPTTKLKALTSLSSLFKQRPGEEIVQIVPRWTFEYRRLLLDYNQEVRRATHETMTSLVTILRKGLAPHLKSLMGPWWFSQFDPIPEVSQAARRSLEVVFPAQEKRLEALALCISEIFLYLDENLKLTPQSMSDKATPLDEMEEIHKRVIASSLVAAAGLTDVLLGTTQNDELKNADADQRLNSKARAKLLSHAEQMFSSHKYFLEFLKSKNPDVRSATYSILASFIKHIPQVFNEGNMKTLSAAILGAFNEKDASCHSTMWDMILLFSRNIPEGWSHCNVEKVVLNRFWHFLSGGCYGSQQISYPVLVLFLDSIPSKAAIGEQFVFKFFKHLWEGRNTVQALAADGLALFKAFKECFLWVLYHPTRYSVGEDGFSLPSCLLNDVLVGLLWHDYIALVAPKNQQQTSSEQSACSTESSTSVPHERSTIMLNTNLRSHIQELGKCIVAILLDISSKDIDLLNAFCTSVLKDCLDIFQQGEYLPGFSVNVQRIADFFLLLDELALPKGETWPLCCLAGPMVANSFQAIKSLDSPDAVKLLSTLVKIFGPSTIVSYLNIHHGEQDINSSANEGVTESKAITFLHIFRNEFVPWCLNGQKRSCSSKLDLLIDLIQDEYLSDQWCSIIGYATHVENYSMDGINTSIIDNNIEILSFLIEKVRKRIDNKKPGVEGKKGSLSEHWQHKLLDKAAVVVACHSCLSPSHAHFLRAVLGGSTENDQSCFLSGEAIKCMFSGTLRCLVELLHMSSFEWARTSCSLLFCAEFDESIQMLDSSFSDKLEMARAALQVLEGGIFCLRTLDEDCRLVPSLLAALFIIDWECIMASEGALDVEFLGTDVDTGSPISGNVSFDHQQEWVIDKLAFGKELHAFRCGITSSFWGSLSACRRLQIGSILAQVLRFCIFETNGFRANRTSFLCGKWALDMLNIVCQDNNELQNILDQLLCEDRSWPLWVKPLHNDAKMPAIVQLQETPLASNELRHHNFVVFVDKLICSLGFSRVIGGFNTETPIFSEVVSTEPIPSSVSYSRAWLAAEVLCTWHWPGGSTLTSFLPSLSKFAENLASPGENIVFSILKLLLDGSLVSGASCEWISFNAWTLSYDEVENIQDPFLRSLMSLLWTLIMKDKVWGECESLAILTHVLDKLYASTPVDRACLRILPYVLCVIIPRLLSESCISHEPCKDASLISLKEDLLHKNILSWLETALSFPPFACGETGPDVLEWIQVVVSCFPLSVSGGMGELTVEFSNDVYPEKTLLLNLFRRQQCDDDASLISSTASADDGTFSSLPVQMTLAKLTAVSIGYCWQEFAVGDWNFVLAQSLKWMKLLVLSMEEAAENIDDVATKYTANKKSELFLKELDAAIQAIDSLQISICTTALVIYSVFSKLFEVEQACMNEVLQSLLHFKDEMMEGILRIFFATAVTEAIAGSLGEEASSIIALSRSSYRHFWELVAVSVRKSPSHVRIKAMQSMELWGLSKGPVSSLYAILFSPKPNSSLQLAAYSLLTTEPVCQLSIFKHKDSEGIVTTDEGTVMPHNFESTSEESYDLRDEVSCLIQQPAAQLLQMDLLSPDRVNVFLAWALLLSNLHSLPTSSSARQTLIQYIQDFVTSTILDCIFQHIPLKVGSNNMKKKEAELPVEVSKAANFAKQVITSSSMLSSVESLWPIGSEQMASLAGSIYGLMIHVLPAYVRNWFTSLRDRSLSSSIEFFTKTWCSPTLLSDELSQVKEAVIADENFSVAVNKSSYEIIATYKKEETGMDLVIRLSSSYPLRPVDVECTRSLGISEVKQRKWLLSLSAFVRSQNGAIAEAIRIWKSNFDKEFQGVEECPICYSIIHTANHSLPRLACKTCKHKFHSACLYKWFSTSHKSTCPLCQTPF</sequence>
<dbReference type="GO" id="GO:1990116">
    <property type="term" value="P:ribosome-associated ubiquitin-dependent protein catabolic process"/>
    <property type="evidence" value="ECO:0007669"/>
    <property type="project" value="UniProtKB-UniRule"/>
</dbReference>
<feature type="compositionally biased region" description="Low complexity" evidence="16">
    <location>
        <begin position="14"/>
        <end position="29"/>
    </location>
</feature>
<evidence type="ECO:0000259" key="17">
    <source>
        <dbReference type="PROSITE" id="PS50089"/>
    </source>
</evidence>